<dbReference type="GO" id="GO:0043025">
    <property type="term" value="C:neuronal cell body"/>
    <property type="evidence" value="ECO:0007669"/>
    <property type="project" value="TreeGrafter"/>
</dbReference>
<keyword evidence="20" id="KW-1185">Reference proteome</keyword>
<evidence type="ECO:0000256" key="15">
    <source>
        <dbReference type="ARBA" id="ARBA00036634"/>
    </source>
</evidence>
<dbReference type="FunFam" id="1.10.287.70:FF:000007">
    <property type="entry name" value="Voltage-dependent L-type calcium channel subunit alpha"/>
    <property type="match status" value="1"/>
</dbReference>
<evidence type="ECO:0000256" key="17">
    <source>
        <dbReference type="SAM" id="Phobius"/>
    </source>
</evidence>
<comment type="caution">
    <text evidence="19">The sequence shown here is derived from an EMBL/GenBank/DDBJ whole genome shotgun (WGS) entry which is preliminary data.</text>
</comment>
<evidence type="ECO:0000256" key="5">
    <source>
        <dbReference type="ARBA" id="ARBA00022673"/>
    </source>
</evidence>
<gene>
    <name evidence="19" type="ORF">ROHU_000045</name>
</gene>
<keyword evidence="4" id="KW-0109">Calcium transport</keyword>
<keyword evidence="13" id="KW-1015">Disulfide bond</keyword>
<evidence type="ECO:0000313" key="19">
    <source>
        <dbReference type="EMBL" id="RXN39598.1"/>
    </source>
</evidence>
<keyword evidence="9" id="KW-0851">Voltage-gated channel</keyword>
<keyword evidence="3" id="KW-1003">Cell membrane</keyword>
<dbReference type="GO" id="GO:0008331">
    <property type="term" value="F:high voltage-gated calcium channel activity"/>
    <property type="evidence" value="ECO:0007669"/>
    <property type="project" value="TreeGrafter"/>
</dbReference>
<evidence type="ECO:0000256" key="8">
    <source>
        <dbReference type="ARBA" id="ARBA00022837"/>
    </source>
</evidence>
<evidence type="ECO:0000256" key="13">
    <source>
        <dbReference type="ARBA" id="ARBA00023157"/>
    </source>
</evidence>
<keyword evidence="11" id="KW-0406">Ion transport</keyword>
<keyword evidence="5" id="KW-0107">Calcium channel</keyword>
<keyword evidence="8" id="KW-0106">Calcium</keyword>
<evidence type="ECO:0000256" key="4">
    <source>
        <dbReference type="ARBA" id="ARBA00022568"/>
    </source>
</evidence>
<evidence type="ECO:0000259" key="18">
    <source>
        <dbReference type="Pfam" id="PF00520"/>
    </source>
</evidence>
<feature type="region of interest" description="Disordered" evidence="16">
    <location>
        <begin position="144"/>
        <end position="171"/>
    </location>
</feature>
<evidence type="ECO:0000256" key="6">
    <source>
        <dbReference type="ARBA" id="ARBA00022692"/>
    </source>
</evidence>
<comment type="subcellular location">
    <subcellularLocation>
        <location evidence="1">Cell membrane</location>
        <topology evidence="1">Multi-pass membrane protein</topology>
    </subcellularLocation>
</comment>
<evidence type="ECO:0000256" key="1">
    <source>
        <dbReference type="ARBA" id="ARBA00004651"/>
    </source>
</evidence>
<evidence type="ECO:0000256" key="9">
    <source>
        <dbReference type="ARBA" id="ARBA00022882"/>
    </source>
</evidence>
<dbReference type="GO" id="GO:0005891">
    <property type="term" value="C:voltage-gated calcium channel complex"/>
    <property type="evidence" value="ECO:0007669"/>
    <property type="project" value="TreeGrafter"/>
</dbReference>
<name>A0A498P6C6_LABRO</name>
<evidence type="ECO:0000256" key="10">
    <source>
        <dbReference type="ARBA" id="ARBA00022989"/>
    </source>
</evidence>
<evidence type="ECO:0000256" key="3">
    <source>
        <dbReference type="ARBA" id="ARBA00022475"/>
    </source>
</evidence>
<proteinExistence type="predicted"/>
<accession>A0A498P6C6</accession>
<dbReference type="Gene3D" id="1.10.287.70">
    <property type="match status" value="1"/>
</dbReference>
<dbReference type="InterPro" id="IPR005821">
    <property type="entry name" value="Ion_trans_dom"/>
</dbReference>
<feature type="transmembrane region" description="Helical" evidence="17">
    <location>
        <begin position="213"/>
        <end position="234"/>
    </location>
</feature>
<dbReference type="GO" id="GO:0007268">
    <property type="term" value="P:chemical synaptic transmission"/>
    <property type="evidence" value="ECO:0007669"/>
    <property type="project" value="TreeGrafter"/>
</dbReference>
<keyword evidence="12 17" id="KW-0472">Membrane</keyword>
<protein>
    <submittedName>
        <fullName evidence="19">Voltage-dependent P Q-type calcium channel subunit alpha-1A-like protein</fullName>
    </submittedName>
</protein>
<feature type="transmembrane region" description="Helical" evidence="17">
    <location>
        <begin position="115"/>
        <end position="134"/>
    </location>
</feature>
<dbReference type="PANTHER" id="PTHR45628:SF3">
    <property type="entry name" value="VOLTAGE-DEPENDENT P_Q-TYPE CALCIUM CHANNEL SUBUNIT ALPHA-1A"/>
    <property type="match status" value="1"/>
</dbReference>
<dbReference type="AlphaFoldDB" id="A0A498P6C6"/>
<dbReference type="PANTHER" id="PTHR45628">
    <property type="entry name" value="VOLTAGE-DEPENDENT CALCIUM CHANNEL TYPE A SUBUNIT ALPHA-1"/>
    <property type="match status" value="1"/>
</dbReference>
<dbReference type="SUPFAM" id="SSF81324">
    <property type="entry name" value="Voltage-gated potassium channels"/>
    <property type="match status" value="1"/>
</dbReference>
<dbReference type="Pfam" id="PF00520">
    <property type="entry name" value="Ion_trans"/>
    <property type="match status" value="1"/>
</dbReference>
<keyword evidence="6 17" id="KW-0812">Transmembrane</keyword>
<dbReference type="EMBL" id="QBIY01000374">
    <property type="protein sequence ID" value="RXN39598.1"/>
    <property type="molecule type" value="Genomic_DNA"/>
</dbReference>
<evidence type="ECO:0000256" key="16">
    <source>
        <dbReference type="SAM" id="MobiDB-lite"/>
    </source>
</evidence>
<keyword evidence="10 17" id="KW-1133">Transmembrane helix</keyword>
<dbReference type="GO" id="GO:0045202">
    <property type="term" value="C:synapse"/>
    <property type="evidence" value="ECO:0007669"/>
    <property type="project" value="GOC"/>
</dbReference>
<organism evidence="19 20">
    <name type="scientific">Labeo rohita</name>
    <name type="common">Indian major carp</name>
    <name type="synonym">Cyprinus rohita</name>
    <dbReference type="NCBI Taxonomy" id="84645"/>
    <lineage>
        <taxon>Eukaryota</taxon>
        <taxon>Metazoa</taxon>
        <taxon>Chordata</taxon>
        <taxon>Craniata</taxon>
        <taxon>Vertebrata</taxon>
        <taxon>Euteleostomi</taxon>
        <taxon>Actinopterygii</taxon>
        <taxon>Neopterygii</taxon>
        <taxon>Teleostei</taxon>
        <taxon>Ostariophysi</taxon>
        <taxon>Cypriniformes</taxon>
        <taxon>Cyprinidae</taxon>
        <taxon>Labeoninae</taxon>
        <taxon>Labeonini</taxon>
        <taxon>Labeo</taxon>
    </lineage>
</organism>
<dbReference type="STRING" id="84645.A0A498P6C6"/>
<keyword evidence="2" id="KW-0813">Transport</keyword>
<dbReference type="GO" id="GO:0098703">
    <property type="term" value="P:calcium ion import across plasma membrane"/>
    <property type="evidence" value="ECO:0007669"/>
    <property type="project" value="TreeGrafter"/>
</dbReference>
<evidence type="ECO:0000256" key="7">
    <source>
        <dbReference type="ARBA" id="ARBA00022737"/>
    </source>
</evidence>
<evidence type="ECO:0000256" key="12">
    <source>
        <dbReference type="ARBA" id="ARBA00023136"/>
    </source>
</evidence>
<feature type="transmembrane region" description="Helical" evidence="17">
    <location>
        <begin position="6"/>
        <end position="26"/>
    </location>
</feature>
<feature type="domain" description="Ion transport" evidence="18">
    <location>
        <begin position="1"/>
        <end position="134"/>
    </location>
</feature>
<dbReference type="InterPro" id="IPR050599">
    <property type="entry name" value="VDCC_alpha-1_subunit"/>
</dbReference>
<evidence type="ECO:0000256" key="2">
    <source>
        <dbReference type="ARBA" id="ARBA00022448"/>
    </source>
</evidence>
<comment type="catalytic activity">
    <reaction evidence="15">
        <text>Ca(2+)(in) = Ca(2+)(out)</text>
        <dbReference type="Rhea" id="RHEA:29671"/>
        <dbReference type="ChEBI" id="CHEBI:29108"/>
    </reaction>
</comment>
<evidence type="ECO:0000256" key="14">
    <source>
        <dbReference type="ARBA" id="ARBA00023303"/>
    </source>
</evidence>
<keyword evidence="7" id="KW-0677">Repeat</keyword>
<evidence type="ECO:0000256" key="11">
    <source>
        <dbReference type="ARBA" id="ARBA00023065"/>
    </source>
</evidence>
<keyword evidence="14" id="KW-0407">Ion channel</keyword>
<sequence>MKAMIPLLQIGVLLFVAILMFAIIGLEFYMGKFHRTCFDNITGEMFDEQPCGELPARKCDDGFNCSEYWLGPNYGITQFDNVLFAVLTVFQCITMEGWTDMLYYSNDALGSAWNWMYYVPLIIIGSFFMLNLVLEEVILAEDDDGTGSRRRPTIKKNKADLLNPEEGEDHMGDAVGSPFARGSIKSGKGDGTAFSKKERRLRFFIRKIVKTQAFYWTVLSLVGLNTLCVAVVHYDQPELLSDFLCEFILIAGDIVLNLSHSPSLSTRSFQ</sequence>
<reference evidence="19 20" key="1">
    <citation type="submission" date="2018-03" db="EMBL/GenBank/DDBJ databases">
        <title>Draft genome sequence of Rohu Carp (Labeo rohita).</title>
        <authorList>
            <person name="Das P."/>
            <person name="Kushwaha B."/>
            <person name="Joshi C.G."/>
            <person name="Kumar D."/>
            <person name="Nagpure N.S."/>
            <person name="Sahoo L."/>
            <person name="Das S.P."/>
            <person name="Bit A."/>
            <person name="Patnaik S."/>
            <person name="Meher P.K."/>
            <person name="Jayasankar P."/>
            <person name="Koringa P.G."/>
            <person name="Patel N.V."/>
            <person name="Hinsu A.T."/>
            <person name="Kumar R."/>
            <person name="Pandey M."/>
            <person name="Agarwal S."/>
            <person name="Srivastava S."/>
            <person name="Singh M."/>
            <person name="Iquebal M.A."/>
            <person name="Jaiswal S."/>
            <person name="Angadi U.B."/>
            <person name="Kumar N."/>
            <person name="Raza M."/>
            <person name="Shah T.M."/>
            <person name="Rai A."/>
            <person name="Jena J.K."/>
        </authorList>
    </citation>
    <scope>NUCLEOTIDE SEQUENCE [LARGE SCALE GENOMIC DNA]</scope>
    <source>
        <strain evidence="19">DASCIFA01</strain>
        <tissue evidence="19">Testis</tissue>
    </source>
</reference>
<evidence type="ECO:0000313" key="20">
    <source>
        <dbReference type="Proteomes" id="UP000290572"/>
    </source>
</evidence>
<dbReference type="Proteomes" id="UP000290572">
    <property type="component" value="Unassembled WGS sequence"/>
</dbReference>